<keyword evidence="2" id="KW-1185">Reference proteome</keyword>
<comment type="caution">
    <text evidence="1">The sequence shown here is derived from an EMBL/GenBank/DDBJ whole genome shotgun (WGS) entry which is preliminary data.</text>
</comment>
<dbReference type="EMBL" id="JBHRZN010000002">
    <property type="protein sequence ID" value="MFC3850095.1"/>
    <property type="molecule type" value="Genomic_DNA"/>
</dbReference>
<evidence type="ECO:0000313" key="2">
    <source>
        <dbReference type="Proteomes" id="UP001595751"/>
    </source>
</evidence>
<name>A0ABV7ZSL0_9CORY</name>
<reference evidence="2" key="1">
    <citation type="journal article" date="2019" name="Int. J. Syst. Evol. Microbiol.">
        <title>The Global Catalogue of Microorganisms (GCM) 10K type strain sequencing project: providing services to taxonomists for standard genome sequencing and annotation.</title>
        <authorList>
            <consortium name="The Broad Institute Genomics Platform"/>
            <consortium name="The Broad Institute Genome Sequencing Center for Infectious Disease"/>
            <person name="Wu L."/>
            <person name="Ma J."/>
        </authorList>
    </citation>
    <scope>NUCLEOTIDE SEQUENCE [LARGE SCALE GENOMIC DNA]</scope>
    <source>
        <strain evidence="2">CCUG 53252</strain>
    </source>
</reference>
<gene>
    <name evidence="1" type="ORF">ACFORJ_07940</name>
</gene>
<dbReference type="RefSeq" id="WP_290289511.1">
    <property type="nucleotide sequence ID" value="NZ_CP047211.1"/>
</dbReference>
<protein>
    <submittedName>
        <fullName evidence="1">Uncharacterized protein</fullName>
    </submittedName>
</protein>
<accession>A0ABV7ZSL0</accession>
<sequence length="98" mass="11137">MTPQEADDALARMDQWQGMSNDEAHDLLRTVLEDQAQMRAEYGVAYGEQGRPLWEPWTWHETIAAAQREATRVMEDADVVQIVRRLVSPSIPVEDGAE</sequence>
<organism evidence="1 2">
    <name type="scientific">Corynebacterium hansenii</name>
    <dbReference type="NCBI Taxonomy" id="394964"/>
    <lineage>
        <taxon>Bacteria</taxon>
        <taxon>Bacillati</taxon>
        <taxon>Actinomycetota</taxon>
        <taxon>Actinomycetes</taxon>
        <taxon>Mycobacteriales</taxon>
        <taxon>Corynebacteriaceae</taxon>
        <taxon>Corynebacterium</taxon>
    </lineage>
</organism>
<proteinExistence type="predicted"/>
<dbReference type="Proteomes" id="UP001595751">
    <property type="component" value="Unassembled WGS sequence"/>
</dbReference>
<evidence type="ECO:0000313" key="1">
    <source>
        <dbReference type="EMBL" id="MFC3850095.1"/>
    </source>
</evidence>